<protein>
    <submittedName>
        <fullName evidence="2">Uncharacterized protein</fullName>
    </submittedName>
</protein>
<dbReference type="EMBL" id="CP003382">
    <property type="protein sequence ID" value="AFZ67542.1"/>
    <property type="molecule type" value="Genomic_DNA"/>
</dbReference>
<organism evidence="2 3">
    <name type="scientific">Deinococcus peraridilitoris (strain DSM 19664 / LMG 22246 / CIP 109416 / KR-200)</name>
    <dbReference type="NCBI Taxonomy" id="937777"/>
    <lineage>
        <taxon>Bacteria</taxon>
        <taxon>Thermotogati</taxon>
        <taxon>Deinococcota</taxon>
        <taxon>Deinococci</taxon>
        <taxon>Deinococcales</taxon>
        <taxon>Deinococcaceae</taxon>
        <taxon>Deinococcus</taxon>
    </lineage>
</organism>
<dbReference type="STRING" id="937777.Deipe_2046"/>
<reference evidence="3" key="1">
    <citation type="submission" date="2012-03" db="EMBL/GenBank/DDBJ databases">
        <title>Complete sequence of chromosome of Deinococcus peraridilitoris DSM 19664.</title>
        <authorList>
            <person name="Lucas S."/>
            <person name="Copeland A."/>
            <person name="Lapidus A."/>
            <person name="Glavina del Rio T."/>
            <person name="Dalin E."/>
            <person name="Tice H."/>
            <person name="Bruce D."/>
            <person name="Goodwin L."/>
            <person name="Pitluck S."/>
            <person name="Peters L."/>
            <person name="Mikhailova N."/>
            <person name="Lu M."/>
            <person name="Kyrpides N."/>
            <person name="Mavromatis K."/>
            <person name="Ivanova N."/>
            <person name="Brettin T."/>
            <person name="Detter J.C."/>
            <person name="Han C."/>
            <person name="Larimer F."/>
            <person name="Land M."/>
            <person name="Hauser L."/>
            <person name="Markowitz V."/>
            <person name="Cheng J.-F."/>
            <person name="Hugenholtz P."/>
            <person name="Woyke T."/>
            <person name="Wu D."/>
            <person name="Pukall R."/>
            <person name="Steenblock K."/>
            <person name="Brambilla E."/>
            <person name="Klenk H.-P."/>
            <person name="Eisen J.A."/>
        </authorList>
    </citation>
    <scope>NUCLEOTIDE SEQUENCE [LARGE SCALE GENOMIC DNA]</scope>
    <source>
        <strain evidence="3">DSM 19664 / LMG 22246 / CIP 109416 / KR-200</strain>
    </source>
</reference>
<dbReference type="PATRIC" id="fig|937777.3.peg.2056"/>
<evidence type="ECO:0000256" key="1">
    <source>
        <dbReference type="SAM" id="MobiDB-lite"/>
    </source>
</evidence>
<gene>
    <name evidence="2" type="ordered locus">Deipe_2046</name>
</gene>
<dbReference type="RefSeq" id="WP_015235847.1">
    <property type="nucleotide sequence ID" value="NC_019793.1"/>
</dbReference>
<sequence>MTSPHLSKRAIWLLDWMRRQEAKQNTAKTAPTARDGQPVKSAS</sequence>
<dbReference type="AlphaFoldDB" id="L0A2Y2"/>
<keyword evidence="3" id="KW-1185">Reference proteome</keyword>
<dbReference type="Proteomes" id="UP000010467">
    <property type="component" value="Chromosome"/>
</dbReference>
<proteinExistence type="predicted"/>
<dbReference type="KEGG" id="dpd:Deipe_2046"/>
<dbReference type="HOGENOM" id="CLU_3232572_0_0_0"/>
<evidence type="ECO:0000313" key="2">
    <source>
        <dbReference type="EMBL" id="AFZ67542.1"/>
    </source>
</evidence>
<feature type="region of interest" description="Disordered" evidence="1">
    <location>
        <begin position="22"/>
        <end position="43"/>
    </location>
</feature>
<evidence type="ECO:0000313" key="3">
    <source>
        <dbReference type="Proteomes" id="UP000010467"/>
    </source>
</evidence>
<name>L0A2Y2_DEIPD</name>
<accession>L0A2Y2</accession>